<dbReference type="GO" id="GO:0015031">
    <property type="term" value="P:protein transport"/>
    <property type="evidence" value="ECO:0007669"/>
    <property type="project" value="InterPro"/>
</dbReference>
<dbReference type="Proteomes" id="UP001224775">
    <property type="component" value="Unassembled WGS sequence"/>
</dbReference>
<dbReference type="PANTHER" id="PTHR12961">
    <property type="entry name" value="CONSERVED OLIGOMERIC GOLGI COMPLEX COMPONENT 2"/>
    <property type="match status" value="1"/>
</dbReference>
<dbReference type="GO" id="GO:0006891">
    <property type="term" value="P:intra-Golgi vesicle-mediated transport"/>
    <property type="evidence" value="ECO:0007669"/>
    <property type="project" value="TreeGrafter"/>
</dbReference>
<feature type="region of interest" description="Disordered" evidence="1">
    <location>
        <begin position="412"/>
        <end position="437"/>
    </location>
</feature>
<feature type="region of interest" description="Disordered" evidence="1">
    <location>
        <begin position="1"/>
        <end position="23"/>
    </location>
</feature>
<feature type="region of interest" description="Disordered" evidence="1">
    <location>
        <begin position="67"/>
        <end position="122"/>
    </location>
</feature>
<dbReference type="AlphaFoldDB" id="A0AAD8Y6N8"/>
<feature type="domain" description="COG complex component COG2 C-terminal" evidence="2">
    <location>
        <begin position="651"/>
        <end position="981"/>
    </location>
</feature>
<feature type="compositionally biased region" description="Polar residues" evidence="1">
    <location>
        <begin position="107"/>
        <end position="122"/>
    </location>
</feature>
<dbReference type="PANTHER" id="PTHR12961:SF0">
    <property type="entry name" value="CONSERVED OLIGOMERIC GOLGI COMPLEX SUBUNIT 2"/>
    <property type="match status" value="1"/>
</dbReference>
<feature type="region of interest" description="Disordered" evidence="1">
    <location>
        <begin position="242"/>
        <end position="286"/>
    </location>
</feature>
<evidence type="ECO:0000313" key="4">
    <source>
        <dbReference type="Proteomes" id="UP001224775"/>
    </source>
</evidence>
<reference evidence="3" key="1">
    <citation type="submission" date="2023-06" db="EMBL/GenBank/DDBJ databases">
        <title>Survivors Of The Sea: Transcriptome response of Skeletonema marinoi to long-term dormancy.</title>
        <authorList>
            <person name="Pinder M.I.M."/>
            <person name="Kourtchenko O."/>
            <person name="Robertson E.K."/>
            <person name="Larsson T."/>
            <person name="Maumus F."/>
            <person name="Osuna-Cruz C.M."/>
            <person name="Vancaester E."/>
            <person name="Stenow R."/>
            <person name="Vandepoele K."/>
            <person name="Ploug H."/>
            <person name="Bruchert V."/>
            <person name="Godhe A."/>
            <person name="Topel M."/>
        </authorList>
    </citation>
    <scope>NUCLEOTIDE SEQUENCE</scope>
    <source>
        <strain evidence="3">R05AC</strain>
    </source>
</reference>
<dbReference type="InterPro" id="IPR024603">
    <property type="entry name" value="COG_complex_COG2_C"/>
</dbReference>
<sequence length="1018" mass="112056">MEATDQSAEMTPVSLGKAVERRNGLNRSHRAVIGAASGPDLQIQNAKKTNMTMATSGPSPGASYFSTIHGGSPSADGGGPSSPLYAATSAALNVPPPPFSDEESKIDNNQQHSDVHNNSSALNSTPYLQSRLIQLRTQSQDLSTELTKKLATSRSGQSLLHIGPSLSTLPPDLTSLLEALSPLLSQVEQYEGENRGELERLVSQGREVQCAVKKREFSVQCAEIYAELMGAEEVLRWRLLQQQQSGDKSSGGKNKKSEEGRRGGYEDVLEDEDEEDDWSEDETEEEFDHICSLERAAYTTLYLLQQLHSSSADVSAMTTTPKKRATQSDGDDNDGSNNNNNNIATNGSNNLPSLSDFSSNDNSSLNGVVLEKSRFLAKLAPRIRRLESDTAKCLVSTLEELLVRVRTLMEDDNDANEEGQGGGGGDNTTVYDNNKQQRKSQHDDLLLMIGHCLRGLALLGKGADAESAFARVAIMPIIRSKLSMGKLDEGGSRGECAGLFFLLDGIANTISTMYGSILRSSESMFTNETGNGSKSSSSRMEVDLVTCGVWVPVATALMADPGIKMAIFSPGIANVLQANYSALDTFLSELASSLLLLQSPQEKDVTQEEEKTSIETGNFSHLYYRPTIQADAIERAQTRLYAHPTTVEFSKRWNLPIYYQLRFAEFCKRLDKAIEGVCREGWTADVFTGDAKDGKKISDTFGYELPFFFELYDILLSMWKPDVYLRPLTHRFMRGAMQLIGRVLAFVKDGADGKIQFGGTEESEGETDLPETSVTIPAYSWNERVEDVAVVAWELTILETCLTHDYLDYVANTVCPNDKESRQSTHNSSLELEEIRSLASEVLVECSQEFSPLVSNSWYTLIVDRLTKQCCIPLTAVKGVAATYRMTNRPPPTQASPFVASILRPLKEFDTTFSSRTPPQIGDEWKQKIIGAVSSKYSIAVEDLIATVKRTEEALKSRKTRKMMAGGMSDGEKVKLQLLLDYRQYKEDVEELGLESDNIEGLVKLNQLTSEAESLLPK</sequence>
<keyword evidence="4" id="KW-1185">Reference proteome</keyword>
<feature type="region of interest" description="Disordered" evidence="1">
    <location>
        <begin position="314"/>
        <end position="362"/>
    </location>
</feature>
<gene>
    <name evidence="3" type="ORF">QTG54_009354</name>
</gene>
<proteinExistence type="predicted"/>
<name>A0AAD8Y6N8_9STRA</name>
<dbReference type="GO" id="GO:0007030">
    <property type="term" value="P:Golgi organization"/>
    <property type="evidence" value="ECO:0007669"/>
    <property type="project" value="InterPro"/>
</dbReference>
<feature type="compositionally biased region" description="Low complexity" evidence="1">
    <location>
        <begin position="335"/>
        <end position="362"/>
    </location>
</feature>
<comment type="caution">
    <text evidence="3">The sequence shown here is derived from an EMBL/GenBank/DDBJ whole genome shotgun (WGS) entry which is preliminary data.</text>
</comment>
<accession>A0AAD8Y6N8</accession>
<dbReference type="Pfam" id="PF12022">
    <property type="entry name" value="COG2_C"/>
    <property type="match status" value="1"/>
</dbReference>
<evidence type="ECO:0000256" key="1">
    <source>
        <dbReference type="SAM" id="MobiDB-lite"/>
    </source>
</evidence>
<dbReference type="InterPro" id="IPR009316">
    <property type="entry name" value="COG2"/>
</dbReference>
<evidence type="ECO:0000259" key="2">
    <source>
        <dbReference type="Pfam" id="PF12022"/>
    </source>
</evidence>
<dbReference type="GO" id="GO:0017119">
    <property type="term" value="C:Golgi transport complex"/>
    <property type="evidence" value="ECO:0007669"/>
    <property type="project" value="TreeGrafter"/>
</dbReference>
<feature type="compositionally biased region" description="Basic and acidic residues" evidence="1">
    <location>
        <begin position="255"/>
        <end position="265"/>
    </location>
</feature>
<feature type="compositionally biased region" description="Low complexity" evidence="1">
    <location>
        <begin position="242"/>
        <end position="252"/>
    </location>
</feature>
<evidence type="ECO:0000313" key="3">
    <source>
        <dbReference type="EMBL" id="KAK1739595.1"/>
    </source>
</evidence>
<feature type="compositionally biased region" description="Acidic residues" evidence="1">
    <location>
        <begin position="267"/>
        <end position="286"/>
    </location>
</feature>
<dbReference type="EMBL" id="JATAAI010000017">
    <property type="protein sequence ID" value="KAK1739595.1"/>
    <property type="molecule type" value="Genomic_DNA"/>
</dbReference>
<protein>
    <submittedName>
        <fullName evidence="3">Conserved oligomeric Golgi complex subunit 2</fullName>
    </submittedName>
</protein>
<organism evidence="3 4">
    <name type="scientific">Skeletonema marinoi</name>
    <dbReference type="NCBI Taxonomy" id="267567"/>
    <lineage>
        <taxon>Eukaryota</taxon>
        <taxon>Sar</taxon>
        <taxon>Stramenopiles</taxon>
        <taxon>Ochrophyta</taxon>
        <taxon>Bacillariophyta</taxon>
        <taxon>Coscinodiscophyceae</taxon>
        <taxon>Thalassiosirophycidae</taxon>
        <taxon>Thalassiosirales</taxon>
        <taxon>Skeletonemataceae</taxon>
        <taxon>Skeletonema</taxon>
        <taxon>Skeletonema marinoi-dohrnii complex</taxon>
    </lineage>
</organism>
<dbReference type="GO" id="GO:0016020">
    <property type="term" value="C:membrane"/>
    <property type="evidence" value="ECO:0007669"/>
    <property type="project" value="InterPro"/>
</dbReference>